<dbReference type="SUPFAM" id="SSF55021">
    <property type="entry name" value="ACT-like"/>
    <property type="match status" value="2"/>
</dbReference>
<dbReference type="CDD" id="cd04921">
    <property type="entry name" value="ACT_AKi-HSDH-ThrA-like_1"/>
    <property type="match status" value="1"/>
</dbReference>
<dbReference type="STRING" id="1802397.A3J43_02325"/>
<dbReference type="CDD" id="cd04924">
    <property type="entry name" value="ACT_AK-Arch_2"/>
    <property type="match status" value="1"/>
</dbReference>
<dbReference type="GO" id="GO:0004412">
    <property type="term" value="F:homoserine dehydrogenase activity"/>
    <property type="evidence" value="ECO:0007669"/>
    <property type="project" value="InterPro"/>
</dbReference>
<gene>
    <name evidence="12" type="ORF">A3J43_02325</name>
</gene>
<dbReference type="EC" id="2.7.2.4" evidence="9"/>
<dbReference type="UniPathway" id="UPA00034">
    <property type="reaction ID" value="UER00015"/>
</dbReference>
<comment type="pathway">
    <text evidence="1 10">Amino-acid biosynthesis; L-lysine biosynthesis via DAP pathway; (S)-tetrahydrodipicolinate from L-aspartate: step 1/4.</text>
</comment>
<dbReference type="CDD" id="cd04243">
    <property type="entry name" value="AAK_AK-HSDH-like"/>
    <property type="match status" value="1"/>
</dbReference>
<dbReference type="Gene3D" id="3.30.70.260">
    <property type="match status" value="1"/>
</dbReference>
<dbReference type="Gene3D" id="1.20.120.1320">
    <property type="entry name" value="Aspartokinase, catalytic domain"/>
    <property type="match status" value="1"/>
</dbReference>
<evidence type="ECO:0000256" key="9">
    <source>
        <dbReference type="RuleBase" id="RU003448"/>
    </source>
</evidence>
<evidence type="ECO:0000256" key="4">
    <source>
        <dbReference type="ARBA" id="ARBA00022777"/>
    </source>
</evidence>
<dbReference type="PROSITE" id="PS51671">
    <property type="entry name" value="ACT"/>
    <property type="match status" value="1"/>
</dbReference>
<evidence type="ECO:0000256" key="2">
    <source>
        <dbReference type="ARBA" id="ARBA00022679"/>
    </source>
</evidence>
<protein>
    <recommendedName>
        <fullName evidence="9">Aspartokinase</fullName>
        <ecNumber evidence="9">2.7.2.4</ecNumber>
    </recommendedName>
</protein>
<feature type="binding site" evidence="8">
    <location>
        <begin position="5"/>
        <end position="8"/>
    </location>
    <ligand>
        <name>ATP</name>
        <dbReference type="ChEBI" id="CHEBI:30616"/>
    </ligand>
</feature>
<name>A0A1F7UK22_9BACT</name>
<dbReference type="UniPathway" id="UPA00051">
    <property type="reaction ID" value="UER00462"/>
</dbReference>
<sequence>MIVMKFGGSSVGALARVQTVARIIVHETEEKVVVLSAMSGVTDALLKAGSAAAAGTNYQTTYDEIIAKYRSLLEGLGAEERPRADARLTTLAEDLQEVLDAIAAFRFCITRMRDLLVSFGERMICALMPYFLRSLGAASHEVDARTLIVTDDHFGNARVLFGETEAKLAAWKKGLQDVPVITGFIAATSDGMTTTLDRGGSDYTATIIGSGIGAERVEIWTDVNGAMTADPRMIPAARVIDSLTYEEAAEMAYFGAKVLHPLTLLPVAKKKIPVVIKNTFEPHAPGTRISSTSPIVKGVVKTIATRTGLTLINLEGGAFSGHAGSAGKVFTALGRAGVNIIMISQGSSEQSICLVIQHTQNNTAISSLTKEFAREIEDGLMRIIMEENVCVVSVIGDGMKGTPGISGHVFGALGNTQINILAIAQGSSERSISAVITEADRAMALEVLHKEFIKIPLVPAAKKVWM</sequence>
<evidence type="ECO:0000256" key="10">
    <source>
        <dbReference type="RuleBase" id="RU004249"/>
    </source>
</evidence>
<dbReference type="Gene3D" id="3.30.2130.10">
    <property type="entry name" value="VC0802-like"/>
    <property type="match status" value="1"/>
</dbReference>
<dbReference type="InterPro" id="IPR001341">
    <property type="entry name" value="Asp_kinase"/>
</dbReference>
<dbReference type="GO" id="GO:0004072">
    <property type="term" value="F:aspartate kinase activity"/>
    <property type="evidence" value="ECO:0007669"/>
    <property type="project" value="UniProtKB-EC"/>
</dbReference>
<keyword evidence="3 8" id="KW-0547">Nucleotide-binding</keyword>
<reference evidence="12 13" key="1">
    <citation type="journal article" date="2016" name="Nat. Commun.">
        <title>Thousands of microbial genomes shed light on interconnected biogeochemical processes in an aquifer system.</title>
        <authorList>
            <person name="Anantharaman K."/>
            <person name="Brown C.T."/>
            <person name="Hug L.A."/>
            <person name="Sharon I."/>
            <person name="Castelle C.J."/>
            <person name="Probst A.J."/>
            <person name="Thomas B.C."/>
            <person name="Singh A."/>
            <person name="Wilkins M.J."/>
            <person name="Karaoz U."/>
            <person name="Brodie E.L."/>
            <person name="Williams K.H."/>
            <person name="Hubbard S.S."/>
            <person name="Banfield J.F."/>
        </authorList>
    </citation>
    <scope>NUCLEOTIDE SEQUENCE [LARGE SCALE GENOMIC DNA]</scope>
</reference>
<evidence type="ECO:0000313" key="12">
    <source>
        <dbReference type="EMBL" id="OGL78641.1"/>
    </source>
</evidence>
<dbReference type="PANTHER" id="PTHR43070">
    <property type="match status" value="1"/>
</dbReference>
<dbReference type="InterPro" id="IPR054352">
    <property type="entry name" value="ACT_Aspartokinase"/>
</dbReference>
<dbReference type="AlphaFoldDB" id="A0A1F7UK22"/>
<dbReference type="UniPathway" id="UPA00050">
    <property type="reaction ID" value="UER00461"/>
</dbReference>
<accession>A0A1F7UK22</accession>
<dbReference type="Pfam" id="PF22468">
    <property type="entry name" value="ACT_9"/>
    <property type="match status" value="2"/>
</dbReference>
<dbReference type="GO" id="GO:0009088">
    <property type="term" value="P:threonine biosynthetic process"/>
    <property type="evidence" value="ECO:0007669"/>
    <property type="project" value="UniProtKB-UniPathway"/>
</dbReference>
<dbReference type="PROSITE" id="PS00324">
    <property type="entry name" value="ASPARTOKINASE"/>
    <property type="match status" value="1"/>
</dbReference>
<dbReference type="InterPro" id="IPR001048">
    <property type="entry name" value="Asp/Glu/Uridylate_kinase"/>
</dbReference>
<dbReference type="InterPro" id="IPR002912">
    <property type="entry name" value="ACT_dom"/>
</dbReference>
<evidence type="ECO:0000313" key="13">
    <source>
        <dbReference type="Proteomes" id="UP000176604"/>
    </source>
</evidence>
<dbReference type="GO" id="GO:0005524">
    <property type="term" value="F:ATP binding"/>
    <property type="evidence" value="ECO:0007669"/>
    <property type="project" value="UniProtKB-KW"/>
</dbReference>
<evidence type="ECO:0000259" key="11">
    <source>
        <dbReference type="PROSITE" id="PS51671"/>
    </source>
</evidence>
<dbReference type="FunFam" id="3.30.2130.10:FF:000001">
    <property type="entry name" value="Bifunctional aspartokinase/homoserine dehydrogenase"/>
    <property type="match status" value="1"/>
</dbReference>
<keyword evidence="5 8" id="KW-0067">ATP-binding</keyword>
<keyword evidence="2 9" id="KW-0808">Transferase</keyword>
<organism evidence="12 13">
    <name type="scientific">Candidatus Uhrbacteria bacterium RIFCSPHIGHO2_12_FULL_54_23</name>
    <dbReference type="NCBI Taxonomy" id="1802397"/>
    <lineage>
        <taxon>Bacteria</taxon>
        <taxon>Candidatus Uhriibacteriota</taxon>
    </lineage>
</organism>
<evidence type="ECO:0000256" key="3">
    <source>
        <dbReference type="ARBA" id="ARBA00022741"/>
    </source>
</evidence>
<dbReference type="PANTHER" id="PTHR43070:SF3">
    <property type="entry name" value="HOMOSERINE DEHYDROGENASE"/>
    <property type="match status" value="1"/>
</dbReference>
<keyword evidence="4 9" id="KW-0418">Kinase</keyword>
<dbReference type="InterPro" id="IPR045865">
    <property type="entry name" value="ACT-like_dom_sf"/>
</dbReference>
<evidence type="ECO:0000256" key="8">
    <source>
        <dbReference type="PIRSR" id="PIRSR000726-1"/>
    </source>
</evidence>
<dbReference type="PIRSF" id="PIRSF000726">
    <property type="entry name" value="Asp_kin"/>
    <property type="match status" value="1"/>
</dbReference>
<keyword evidence="6" id="KW-0521">NADP</keyword>
<feature type="binding site" evidence="8">
    <location>
        <position position="42"/>
    </location>
    <ligand>
        <name>substrate</name>
    </ligand>
</feature>
<evidence type="ECO:0000256" key="5">
    <source>
        <dbReference type="ARBA" id="ARBA00022840"/>
    </source>
</evidence>
<dbReference type="Gene3D" id="3.40.1160.10">
    <property type="entry name" value="Acetylglutamate kinase-like"/>
    <property type="match status" value="1"/>
</dbReference>
<keyword evidence="10" id="KW-0028">Amino-acid biosynthesis</keyword>
<dbReference type="SUPFAM" id="SSF53633">
    <property type="entry name" value="Carbamate kinase-like"/>
    <property type="match status" value="1"/>
</dbReference>
<comment type="pathway">
    <text evidence="10">Amino-acid biosynthesis; L-methionine biosynthesis via de novo pathway; L-homoserine from L-aspartate: step 1/3.</text>
</comment>
<feature type="domain" description="ACT" evidence="11">
    <location>
        <begin position="394"/>
        <end position="466"/>
    </location>
</feature>
<feature type="binding site" evidence="8">
    <location>
        <position position="232"/>
    </location>
    <ligand>
        <name>ATP</name>
        <dbReference type="ChEBI" id="CHEBI:30616"/>
    </ligand>
</feature>
<feature type="binding site" evidence="8">
    <location>
        <position position="121"/>
    </location>
    <ligand>
        <name>substrate</name>
    </ligand>
</feature>
<proteinExistence type="inferred from homology"/>
<dbReference type="GO" id="GO:0009089">
    <property type="term" value="P:lysine biosynthetic process via diaminopimelate"/>
    <property type="evidence" value="ECO:0007669"/>
    <property type="project" value="UniProtKB-UniPathway"/>
</dbReference>
<dbReference type="InterPro" id="IPR011147">
    <property type="entry name" value="Bifunc_Aspkin/hSer_DH"/>
</dbReference>
<dbReference type="Pfam" id="PF00696">
    <property type="entry name" value="AA_kinase"/>
    <property type="match status" value="1"/>
</dbReference>
<feature type="binding site" evidence="8">
    <location>
        <begin position="221"/>
        <end position="222"/>
    </location>
    <ligand>
        <name>ATP</name>
        <dbReference type="ChEBI" id="CHEBI:30616"/>
    </ligand>
</feature>
<dbReference type="InterPro" id="IPR036393">
    <property type="entry name" value="AceGlu_kinase-like_sf"/>
</dbReference>
<dbReference type="InterPro" id="IPR005260">
    <property type="entry name" value="Asp_kin_monofn"/>
</dbReference>
<comment type="caution">
    <text evidence="12">The sequence shown here is derived from an EMBL/GenBank/DDBJ whole genome shotgun (WGS) entry which is preliminary data.</text>
</comment>
<feature type="binding site" evidence="8">
    <location>
        <begin position="257"/>
        <end position="258"/>
    </location>
    <ligand>
        <name>ATP</name>
        <dbReference type="ChEBI" id="CHEBI:30616"/>
    </ligand>
</feature>
<comment type="catalytic activity">
    <reaction evidence="7 9">
        <text>L-aspartate + ATP = 4-phospho-L-aspartate + ADP</text>
        <dbReference type="Rhea" id="RHEA:23776"/>
        <dbReference type="ChEBI" id="CHEBI:29991"/>
        <dbReference type="ChEBI" id="CHEBI:30616"/>
        <dbReference type="ChEBI" id="CHEBI:57535"/>
        <dbReference type="ChEBI" id="CHEBI:456216"/>
        <dbReference type="EC" id="2.7.2.4"/>
    </reaction>
</comment>
<dbReference type="Proteomes" id="UP000176604">
    <property type="component" value="Unassembled WGS sequence"/>
</dbReference>
<dbReference type="NCBIfam" id="TIGR00657">
    <property type="entry name" value="asp_kinases"/>
    <property type="match status" value="1"/>
</dbReference>
<comment type="similarity">
    <text evidence="9">Belongs to the aspartokinase family.</text>
</comment>
<dbReference type="EMBL" id="MGEF01000027">
    <property type="protein sequence ID" value="OGL78641.1"/>
    <property type="molecule type" value="Genomic_DNA"/>
</dbReference>
<evidence type="ECO:0000256" key="6">
    <source>
        <dbReference type="ARBA" id="ARBA00022857"/>
    </source>
</evidence>
<comment type="pathway">
    <text evidence="10">Amino-acid biosynthesis; L-threonine biosynthesis; L-threonine from L-aspartate: step 1/5.</text>
</comment>
<evidence type="ECO:0000256" key="7">
    <source>
        <dbReference type="ARBA" id="ARBA00047872"/>
    </source>
</evidence>
<evidence type="ECO:0000256" key="1">
    <source>
        <dbReference type="ARBA" id="ARBA00004766"/>
    </source>
</evidence>
<dbReference type="InterPro" id="IPR042199">
    <property type="entry name" value="AsparK_Bifunc_asparK/hSer_DH"/>
</dbReference>
<dbReference type="InterPro" id="IPR018042">
    <property type="entry name" value="Aspartate_kinase_CS"/>
</dbReference>